<keyword evidence="5 6" id="KW-0067">ATP-binding</keyword>
<feature type="region of interest" description="Disordered" evidence="7">
    <location>
        <begin position="594"/>
        <end position="629"/>
    </location>
</feature>
<dbReference type="Proteomes" id="UP000007796">
    <property type="component" value="Unassembled WGS sequence"/>
</dbReference>
<sequence>MQSSAVALSVVGDGHLSLSGSTMMAQTAGDPASRPEAHPVLSPSPTITAGLRDGSIAHLSPPNAPVYHSPIRQHRRTPSHHREVKETLNAVSEFADDEEDGLAHHKINQYTIISLLGRGSYGSVHLATDQYGQEFAIKEFSKALLRRRARSNILRRGPVGRRPGMPFNSAARFDGETKAEAMDALYLIREEIAVMKKLNHPNLVQLIEVLDDPDQDSLYMVLEVCKKGVIMSVDLGKPARPYDAEACRCWFRDLMLGIEYLHAQNIVHRDIKPDNLLITDDDVLKIGDFGVSQIFEKMGEMRTSKTAGSPAFLPPELCSLHGEVSGTACDIWSMGITLYCLRYGRLPFNHASIVDIYNAITNDEAKLPEDEDPDFVDLMQRILEKDPGKRIVMSELREHPWVTKRGKDPLLSAEENCAEPIEPPNALEVNHAFTRNISHLLCVMKAIRKFKGLLSTRSQEIDVGLLLSVGNNTGFPVGNTPIFEPTPEATEMHSEIARLVQEMRENKRKAGLQMQKIRNGIPRDTTIAVSSNHLREQSTDSADLKQGPMPLLGIGTGDVDDFTTEGRHAADNCVSESPTNADFDIQDRAFQSELNRTRSQHARPSVYPKNGPEHKEDEPMAPGRLDGRAGVYSVSPGGFADLPGDAKNIALADVVACAMEESRS</sequence>
<dbReference type="FunFam" id="3.30.200.20:FF:000447">
    <property type="entry name" value="Calcium/calmodulin dependent protein kinase"/>
    <property type="match status" value="1"/>
</dbReference>
<dbReference type="SUPFAM" id="SSF56112">
    <property type="entry name" value="Protein kinase-like (PK-like)"/>
    <property type="match status" value="1"/>
</dbReference>
<evidence type="ECO:0000256" key="6">
    <source>
        <dbReference type="PROSITE-ProRule" id="PRU10141"/>
    </source>
</evidence>
<dbReference type="GO" id="GO:0007165">
    <property type="term" value="P:signal transduction"/>
    <property type="evidence" value="ECO:0007669"/>
    <property type="project" value="TreeGrafter"/>
</dbReference>
<dbReference type="EMBL" id="GL629769">
    <property type="protein sequence ID" value="EFX03156.1"/>
    <property type="molecule type" value="Genomic_DNA"/>
</dbReference>
<dbReference type="PANTHER" id="PTHR43895:SF150">
    <property type="entry name" value="SERINE_THREONINE-PROTEIN KINASE STK11"/>
    <property type="match status" value="1"/>
</dbReference>
<dbReference type="OrthoDB" id="68483at2759"/>
<feature type="binding site" evidence="6">
    <location>
        <position position="138"/>
    </location>
    <ligand>
        <name>ATP</name>
        <dbReference type="ChEBI" id="CHEBI:30616"/>
    </ligand>
</feature>
<dbReference type="STRING" id="655863.F0XH16"/>
<dbReference type="InterPro" id="IPR017441">
    <property type="entry name" value="Protein_kinase_ATP_BS"/>
</dbReference>
<evidence type="ECO:0000256" key="7">
    <source>
        <dbReference type="SAM" id="MobiDB-lite"/>
    </source>
</evidence>
<dbReference type="Gene3D" id="3.30.200.20">
    <property type="entry name" value="Phosphorylase Kinase, domain 1"/>
    <property type="match status" value="1"/>
</dbReference>
<dbReference type="InterPro" id="IPR008271">
    <property type="entry name" value="Ser/Thr_kinase_AS"/>
</dbReference>
<dbReference type="HOGENOM" id="CLU_000288_165_1_1"/>
<dbReference type="Gene3D" id="1.10.510.10">
    <property type="entry name" value="Transferase(Phosphotransferase) domain 1"/>
    <property type="match status" value="1"/>
</dbReference>
<keyword evidence="2" id="KW-0808">Transferase</keyword>
<dbReference type="Pfam" id="PF00069">
    <property type="entry name" value="Pkinase"/>
    <property type="match status" value="1"/>
</dbReference>
<evidence type="ECO:0000256" key="1">
    <source>
        <dbReference type="ARBA" id="ARBA00022527"/>
    </source>
</evidence>
<dbReference type="InParanoid" id="F0XH16"/>
<gene>
    <name evidence="9" type="ORF">CMQ_3085</name>
</gene>
<dbReference type="InterPro" id="IPR011009">
    <property type="entry name" value="Kinase-like_dom_sf"/>
</dbReference>
<dbReference type="eggNOG" id="KOG0585">
    <property type="taxonomic scope" value="Eukaryota"/>
</dbReference>
<dbReference type="GO" id="GO:0005524">
    <property type="term" value="F:ATP binding"/>
    <property type="evidence" value="ECO:0007669"/>
    <property type="project" value="UniProtKB-UniRule"/>
</dbReference>
<evidence type="ECO:0000256" key="5">
    <source>
        <dbReference type="ARBA" id="ARBA00022840"/>
    </source>
</evidence>
<evidence type="ECO:0000313" key="10">
    <source>
        <dbReference type="Proteomes" id="UP000007796"/>
    </source>
</evidence>
<dbReference type="PROSITE" id="PS50011">
    <property type="entry name" value="PROTEIN_KINASE_DOM"/>
    <property type="match status" value="1"/>
</dbReference>
<accession>F0XH16</accession>
<reference evidence="9 10" key="1">
    <citation type="journal article" date="2011" name="Proc. Natl. Acad. Sci. U.S.A.">
        <title>Genome and transcriptome analyses of the mountain pine beetle-fungal symbiont Grosmannia clavigera, a lodgepole pine pathogen.</title>
        <authorList>
            <person name="DiGuistini S."/>
            <person name="Wang Y."/>
            <person name="Liao N.Y."/>
            <person name="Taylor G."/>
            <person name="Tanguay P."/>
            <person name="Feau N."/>
            <person name="Henrissat B."/>
            <person name="Chan S.K."/>
            <person name="Hesse-Orce U."/>
            <person name="Alamouti S.M."/>
            <person name="Tsui C.K.M."/>
            <person name="Docking R.T."/>
            <person name="Levasseur A."/>
            <person name="Haridas S."/>
            <person name="Robertson G."/>
            <person name="Birol I."/>
            <person name="Holt R.A."/>
            <person name="Marra M.A."/>
            <person name="Hamelin R.C."/>
            <person name="Hirst M."/>
            <person name="Jones S.J.M."/>
            <person name="Bohlmann J."/>
            <person name="Breuil C."/>
        </authorList>
    </citation>
    <scope>NUCLEOTIDE SEQUENCE [LARGE SCALE GENOMIC DNA]</scope>
    <source>
        <strain evidence="10">kw1407 / UAMH 11150</strain>
    </source>
</reference>
<evidence type="ECO:0000256" key="2">
    <source>
        <dbReference type="ARBA" id="ARBA00022679"/>
    </source>
</evidence>
<dbReference type="FunFam" id="1.10.510.10:FF:000995">
    <property type="entry name" value="BcCMK3, calcium/calmodulin-dependent protein kinase"/>
    <property type="match status" value="1"/>
</dbReference>
<dbReference type="PROSITE" id="PS00107">
    <property type="entry name" value="PROTEIN_KINASE_ATP"/>
    <property type="match status" value="1"/>
</dbReference>
<keyword evidence="1" id="KW-0723">Serine/threonine-protein kinase</keyword>
<dbReference type="GO" id="GO:0004674">
    <property type="term" value="F:protein serine/threonine kinase activity"/>
    <property type="evidence" value="ECO:0007669"/>
    <property type="project" value="UniProtKB-KW"/>
</dbReference>
<dbReference type="GO" id="GO:0005737">
    <property type="term" value="C:cytoplasm"/>
    <property type="evidence" value="ECO:0007669"/>
    <property type="project" value="TreeGrafter"/>
</dbReference>
<dbReference type="PANTHER" id="PTHR43895">
    <property type="entry name" value="CALCIUM/CALMODULIN-DEPENDENT PROTEIN KINASE KINASE-RELATED"/>
    <property type="match status" value="1"/>
</dbReference>
<dbReference type="InterPro" id="IPR000719">
    <property type="entry name" value="Prot_kinase_dom"/>
</dbReference>
<feature type="domain" description="Protein kinase" evidence="8">
    <location>
        <begin position="110"/>
        <end position="402"/>
    </location>
</feature>
<organism evidence="10">
    <name type="scientific">Grosmannia clavigera (strain kw1407 / UAMH 11150)</name>
    <name type="common">Blue stain fungus</name>
    <name type="synonym">Graphiocladiella clavigera</name>
    <dbReference type="NCBI Taxonomy" id="655863"/>
    <lineage>
        <taxon>Eukaryota</taxon>
        <taxon>Fungi</taxon>
        <taxon>Dikarya</taxon>
        <taxon>Ascomycota</taxon>
        <taxon>Pezizomycotina</taxon>
        <taxon>Sordariomycetes</taxon>
        <taxon>Sordariomycetidae</taxon>
        <taxon>Ophiostomatales</taxon>
        <taxon>Ophiostomataceae</taxon>
        <taxon>Leptographium</taxon>
    </lineage>
</organism>
<dbReference type="GeneID" id="25976146"/>
<dbReference type="RefSeq" id="XP_014172638.1">
    <property type="nucleotide sequence ID" value="XM_014317163.1"/>
</dbReference>
<dbReference type="AlphaFoldDB" id="F0XH16"/>
<proteinExistence type="predicted"/>
<dbReference type="PROSITE" id="PS00108">
    <property type="entry name" value="PROTEIN_KINASE_ST"/>
    <property type="match status" value="1"/>
</dbReference>
<name>F0XH16_GROCL</name>
<keyword evidence="10" id="KW-1185">Reference proteome</keyword>
<evidence type="ECO:0000313" key="9">
    <source>
        <dbReference type="EMBL" id="EFX03156.1"/>
    </source>
</evidence>
<protein>
    <submittedName>
        <fullName evidence="9">Calcium calmodulin-dependent protein kinase</fullName>
    </submittedName>
</protein>
<dbReference type="CDD" id="cd14008">
    <property type="entry name" value="STKc_LKB1_CaMKK"/>
    <property type="match status" value="1"/>
</dbReference>
<dbReference type="SMART" id="SM00220">
    <property type="entry name" value="S_TKc"/>
    <property type="match status" value="1"/>
</dbReference>
<evidence type="ECO:0000256" key="3">
    <source>
        <dbReference type="ARBA" id="ARBA00022741"/>
    </source>
</evidence>
<evidence type="ECO:0000259" key="8">
    <source>
        <dbReference type="PROSITE" id="PS50011"/>
    </source>
</evidence>
<keyword evidence="3 6" id="KW-0547">Nucleotide-binding</keyword>
<keyword evidence="4 9" id="KW-0418">Kinase</keyword>
<evidence type="ECO:0000256" key="4">
    <source>
        <dbReference type="ARBA" id="ARBA00022777"/>
    </source>
</evidence>